<dbReference type="PANTHER" id="PTHR12246">
    <property type="entry name" value="PALMITOYLTRANSFERASE ZDHHC16"/>
    <property type="match status" value="1"/>
</dbReference>
<reference evidence="15 16" key="1">
    <citation type="submission" date="2020-12" db="EMBL/GenBank/DDBJ databases">
        <title>Metabolic potential, ecology and presence of endohyphal bacteria is reflected in genomic diversity of Mucoromycotina.</title>
        <authorList>
            <person name="Muszewska A."/>
            <person name="Okrasinska A."/>
            <person name="Steczkiewicz K."/>
            <person name="Drgas O."/>
            <person name="Orlowska M."/>
            <person name="Perlinska-Lenart U."/>
            <person name="Aleksandrzak-Piekarczyk T."/>
            <person name="Szatraj K."/>
            <person name="Zielenkiewicz U."/>
            <person name="Pilsyk S."/>
            <person name="Malc E."/>
            <person name="Mieczkowski P."/>
            <person name="Kruszewska J.S."/>
            <person name="Biernat P."/>
            <person name="Pawlowska J."/>
        </authorList>
    </citation>
    <scope>NUCLEOTIDE SEQUENCE [LARGE SCALE GENOMIC DNA]</scope>
    <source>
        <strain evidence="15 16">CBS 142.35</strain>
    </source>
</reference>
<evidence type="ECO:0000313" key="16">
    <source>
        <dbReference type="Proteomes" id="UP000646827"/>
    </source>
</evidence>
<dbReference type="InterPro" id="IPR039859">
    <property type="entry name" value="PFA4/ZDH16/20/ERF2-like"/>
</dbReference>
<keyword evidence="16" id="KW-1185">Reference proteome</keyword>
<keyword evidence="7 11" id="KW-0564">Palmitate</keyword>
<dbReference type="EC" id="2.3.1.225" evidence="11"/>
<comment type="similarity">
    <text evidence="11">Belongs to the DHHC palmitoyltransferase family. PFA4 subfamily.</text>
</comment>
<evidence type="ECO:0000256" key="11">
    <source>
        <dbReference type="HAMAP-Rule" id="MF_03199"/>
    </source>
</evidence>
<feature type="region of interest" description="Disordered" evidence="13">
    <location>
        <begin position="309"/>
        <end position="399"/>
    </location>
</feature>
<protein>
    <recommendedName>
        <fullName evidence="11">Palmitoyltransferase PFA4</fullName>
        <ecNumber evidence="11">2.3.1.225</ecNumber>
    </recommendedName>
    <alternativeName>
        <fullName evidence="11">Protein S-acyltransferase</fullName>
        <shortName evidence="11">PAT</shortName>
    </alternativeName>
    <alternativeName>
        <fullName evidence="11">Protein fatty acyltransferase 4</fullName>
    </alternativeName>
</protein>
<dbReference type="GO" id="GO:0005789">
    <property type="term" value="C:endoplasmic reticulum membrane"/>
    <property type="evidence" value="ECO:0007669"/>
    <property type="project" value="UniProtKB-SubCell"/>
</dbReference>
<gene>
    <name evidence="11" type="primary">PFA4</name>
    <name evidence="15" type="ORF">INT45_000318</name>
</gene>
<evidence type="ECO:0000256" key="9">
    <source>
        <dbReference type="ARBA" id="ARBA00023315"/>
    </source>
</evidence>
<feature type="transmembrane region" description="Helical" evidence="11 12">
    <location>
        <begin position="147"/>
        <end position="166"/>
    </location>
</feature>
<evidence type="ECO:0000256" key="13">
    <source>
        <dbReference type="SAM" id="MobiDB-lite"/>
    </source>
</evidence>
<evidence type="ECO:0000256" key="10">
    <source>
        <dbReference type="ARBA" id="ARBA00048048"/>
    </source>
</evidence>
<name>A0A8H7VD83_9FUNG</name>
<evidence type="ECO:0000256" key="12">
    <source>
        <dbReference type="RuleBase" id="RU079119"/>
    </source>
</evidence>
<keyword evidence="5 11" id="KW-1133">Transmembrane helix</keyword>
<feature type="transmembrane region" description="Helical" evidence="11 12">
    <location>
        <begin position="187"/>
        <end position="213"/>
    </location>
</feature>
<accession>A0A8H7VD83</accession>
<sequence>MVSSLVIGRLYTFGVSLLIALIAYPSQIFLFIPAFDNVSTTFKVLIPLNLLVIMVYWNYYLAVQTDPGRVPIEWVDKIPESILIPCNEERRAEGITGPRFCKTCDIYKPPRTHHCRYCRRCVLKMDHHCPWINNCVGYFNYAHFVRFTLYVNIACLYILILLIWRIHKILDDLQHFRFDSEPNTAQVILYVVEFALSFCVFFCVGMLSVYHLYCVTQNQSTIEGWERSKVTRLIRRKRISPVKYPFDIGFYRNICFVMGDNPLLWLWPQQARGDGLSFPVRPNTDPEIPFYWPPRDPDELRPSIFSNRYHQQQQQIHGGEEVIDNNNNTEDYVDSDEYYDSGSLSDSDYSISDEEERLRQPVMRMKRQYRRVSNHKQQQQQQHSPQPISSSSSSNLLLSQSPPLMEQYPESNHHVPLVARNIIMKKDD</sequence>
<feature type="transmembrane region" description="Helical" evidence="11 12">
    <location>
        <begin position="44"/>
        <end position="62"/>
    </location>
</feature>
<feature type="active site" description="S-palmitoyl cysteine intermediate" evidence="11">
    <location>
        <position position="129"/>
    </location>
</feature>
<keyword evidence="9 11" id="KW-0012">Acyltransferase</keyword>
<dbReference type="InterPro" id="IPR033682">
    <property type="entry name" value="PFA4"/>
</dbReference>
<evidence type="ECO:0000256" key="7">
    <source>
        <dbReference type="ARBA" id="ARBA00023139"/>
    </source>
</evidence>
<dbReference type="EMBL" id="JAEPRB010000210">
    <property type="protein sequence ID" value="KAG2218781.1"/>
    <property type="molecule type" value="Genomic_DNA"/>
</dbReference>
<keyword evidence="8 11" id="KW-0449">Lipoprotein</keyword>
<evidence type="ECO:0000256" key="8">
    <source>
        <dbReference type="ARBA" id="ARBA00023288"/>
    </source>
</evidence>
<keyword evidence="4 11" id="KW-0256">Endoplasmic reticulum</keyword>
<evidence type="ECO:0000313" key="15">
    <source>
        <dbReference type="EMBL" id="KAG2218781.1"/>
    </source>
</evidence>
<evidence type="ECO:0000256" key="1">
    <source>
        <dbReference type="ARBA" id="ARBA00004141"/>
    </source>
</evidence>
<feature type="transmembrane region" description="Helical" evidence="11 12">
    <location>
        <begin position="12"/>
        <end position="32"/>
    </location>
</feature>
<feature type="compositionally biased region" description="Low complexity" evidence="13">
    <location>
        <begin position="377"/>
        <end position="399"/>
    </location>
</feature>
<evidence type="ECO:0000256" key="4">
    <source>
        <dbReference type="ARBA" id="ARBA00022824"/>
    </source>
</evidence>
<proteinExistence type="inferred from homology"/>
<keyword evidence="2 11" id="KW-0808">Transferase</keyword>
<dbReference type="GO" id="GO:0019706">
    <property type="term" value="F:protein-cysteine S-palmitoyltransferase activity"/>
    <property type="evidence" value="ECO:0007669"/>
    <property type="project" value="UniProtKB-UniRule"/>
</dbReference>
<dbReference type="InterPro" id="IPR001594">
    <property type="entry name" value="Palmitoyltrfase_DHHC"/>
</dbReference>
<evidence type="ECO:0000256" key="3">
    <source>
        <dbReference type="ARBA" id="ARBA00022692"/>
    </source>
</evidence>
<evidence type="ECO:0000256" key="2">
    <source>
        <dbReference type="ARBA" id="ARBA00022679"/>
    </source>
</evidence>
<feature type="domain" description="Palmitoyltransferase DHHC" evidence="14">
    <location>
        <begin position="98"/>
        <end position="226"/>
    </location>
</feature>
<comment type="function">
    <text evidence="11">Mediates the reversible addition of palmitate to target proteins, thereby regulating their membrane association and biological function.</text>
</comment>
<keyword evidence="6 11" id="KW-0472">Membrane</keyword>
<comment type="domain">
    <text evidence="11 12">The DHHC domain is required for palmitoyltransferase activity.</text>
</comment>
<evidence type="ECO:0000256" key="5">
    <source>
        <dbReference type="ARBA" id="ARBA00022989"/>
    </source>
</evidence>
<dbReference type="Pfam" id="PF01529">
    <property type="entry name" value="DHHC"/>
    <property type="match status" value="1"/>
</dbReference>
<evidence type="ECO:0000259" key="14">
    <source>
        <dbReference type="Pfam" id="PF01529"/>
    </source>
</evidence>
<feature type="compositionally biased region" description="Low complexity" evidence="13">
    <location>
        <begin position="340"/>
        <end position="350"/>
    </location>
</feature>
<dbReference type="OrthoDB" id="331948at2759"/>
<dbReference type="AlphaFoldDB" id="A0A8H7VD83"/>
<organism evidence="15 16">
    <name type="scientific">Circinella minor</name>
    <dbReference type="NCBI Taxonomy" id="1195481"/>
    <lineage>
        <taxon>Eukaryota</taxon>
        <taxon>Fungi</taxon>
        <taxon>Fungi incertae sedis</taxon>
        <taxon>Mucoromycota</taxon>
        <taxon>Mucoromycotina</taxon>
        <taxon>Mucoromycetes</taxon>
        <taxon>Mucorales</taxon>
        <taxon>Lichtheimiaceae</taxon>
        <taxon>Circinella</taxon>
    </lineage>
</organism>
<comment type="subcellular location">
    <subcellularLocation>
        <location evidence="11">Endoplasmic reticulum membrane</location>
        <topology evidence="11">Multi-pass membrane protein</topology>
    </subcellularLocation>
    <subcellularLocation>
        <location evidence="1">Membrane</location>
        <topology evidence="1">Multi-pass membrane protein</topology>
    </subcellularLocation>
</comment>
<comment type="caution">
    <text evidence="15">The sequence shown here is derived from an EMBL/GenBank/DDBJ whole genome shotgun (WGS) entry which is preliminary data.</text>
</comment>
<evidence type="ECO:0000256" key="6">
    <source>
        <dbReference type="ARBA" id="ARBA00023136"/>
    </source>
</evidence>
<keyword evidence="3 11" id="KW-0812">Transmembrane</keyword>
<dbReference type="Proteomes" id="UP000646827">
    <property type="component" value="Unassembled WGS sequence"/>
</dbReference>
<dbReference type="PROSITE" id="PS50216">
    <property type="entry name" value="DHHC"/>
    <property type="match status" value="1"/>
</dbReference>
<feature type="compositionally biased region" description="Basic residues" evidence="13">
    <location>
        <begin position="364"/>
        <end position="374"/>
    </location>
</feature>
<dbReference type="HAMAP" id="MF_03199">
    <property type="entry name" value="DHHC_PAT_PFA4"/>
    <property type="match status" value="1"/>
</dbReference>
<comment type="catalytic activity">
    <reaction evidence="10 11 12">
        <text>L-cysteinyl-[protein] + hexadecanoyl-CoA = S-hexadecanoyl-L-cysteinyl-[protein] + CoA</text>
        <dbReference type="Rhea" id="RHEA:36683"/>
        <dbReference type="Rhea" id="RHEA-COMP:10131"/>
        <dbReference type="Rhea" id="RHEA-COMP:11032"/>
        <dbReference type="ChEBI" id="CHEBI:29950"/>
        <dbReference type="ChEBI" id="CHEBI:57287"/>
        <dbReference type="ChEBI" id="CHEBI:57379"/>
        <dbReference type="ChEBI" id="CHEBI:74151"/>
        <dbReference type="EC" id="2.3.1.225"/>
    </reaction>
</comment>